<feature type="transmembrane region" description="Helical" evidence="1">
    <location>
        <begin position="258"/>
        <end position="284"/>
    </location>
</feature>
<dbReference type="AlphaFoldDB" id="A0A3P3XTM6"/>
<reference evidence="2" key="1">
    <citation type="submission" date="2017-02" db="EMBL/GenBank/DDBJ databases">
        <authorList>
            <person name="Regsiter A."/>
            <person name="William W."/>
        </authorList>
    </citation>
    <scope>NUCLEOTIDE SEQUENCE</scope>
    <source>
        <strain evidence="2">BdmA 4</strain>
    </source>
</reference>
<name>A0A3P3XTM6_9SPIR</name>
<keyword evidence="1" id="KW-1133">Transmembrane helix</keyword>
<protein>
    <submittedName>
        <fullName evidence="2">Uncharacterized protein</fullName>
    </submittedName>
</protein>
<gene>
    <name evidence="2" type="ORF">SPIRO4BDMA_70069</name>
</gene>
<evidence type="ECO:0000313" key="2">
    <source>
        <dbReference type="EMBL" id="SLM19647.1"/>
    </source>
</evidence>
<evidence type="ECO:0000256" key="1">
    <source>
        <dbReference type="SAM" id="Phobius"/>
    </source>
</evidence>
<proteinExistence type="predicted"/>
<feature type="transmembrane region" description="Helical" evidence="1">
    <location>
        <begin position="217"/>
        <end position="238"/>
    </location>
</feature>
<sequence>MNYVAAQDASIVRNNPKNIAVCFPVRADEPSLSQFSSQAPDEKLSWQFLEAGLAMPQSLPNGSPYPEAVSLAKLMEESLRARAEIGQIISIDTDTLKALRQGEGEAPIFQAAALQNADVAVFMMYIIQDSDVQFEALAVTKTGEGASYFSGPRSIFYLSDATNEAVTTFIARKILVPAIQIPSDSLSSGQSSTLPSILPAIEPWKDRPKYEQANSRLKIAIGGVAVGLSASFICAGLWQTYQEAEYRNTAFESAVTASGIATGASVAVTVAFVTSAIWNVVLMLQASH</sequence>
<keyword evidence="1" id="KW-0472">Membrane</keyword>
<accession>A0A3P3XTM6</accession>
<dbReference type="EMBL" id="FWDO01000007">
    <property type="protein sequence ID" value="SLM19647.1"/>
    <property type="molecule type" value="Genomic_DNA"/>
</dbReference>
<organism evidence="2">
    <name type="scientific">uncultured spirochete</name>
    <dbReference type="NCBI Taxonomy" id="156406"/>
    <lineage>
        <taxon>Bacteria</taxon>
        <taxon>Pseudomonadati</taxon>
        <taxon>Spirochaetota</taxon>
        <taxon>Spirochaetia</taxon>
        <taxon>Spirochaetales</taxon>
        <taxon>environmental samples</taxon>
    </lineage>
</organism>
<keyword evidence="1" id="KW-0812">Transmembrane</keyword>